<feature type="compositionally biased region" description="Basic and acidic residues" evidence="7">
    <location>
        <begin position="13"/>
        <end position="35"/>
    </location>
</feature>
<evidence type="ECO:0000256" key="6">
    <source>
        <dbReference type="SAM" id="Coils"/>
    </source>
</evidence>
<dbReference type="AlphaFoldDB" id="A0AA39C311"/>
<dbReference type="Proteomes" id="UP001168972">
    <property type="component" value="Unassembled WGS sequence"/>
</dbReference>
<accession>A0AA39C311</accession>
<feature type="non-terminal residue" evidence="9">
    <location>
        <position position="269"/>
    </location>
</feature>
<evidence type="ECO:0000256" key="2">
    <source>
        <dbReference type="ARBA" id="ARBA00022771"/>
    </source>
</evidence>
<keyword evidence="10" id="KW-1185">Reference proteome</keyword>
<evidence type="ECO:0000313" key="10">
    <source>
        <dbReference type="Proteomes" id="UP001168972"/>
    </source>
</evidence>
<keyword evidence="1" id="KW-0479">Metal-binding</keyword>
<feature type="domain" description="THAP-type" evidence="8">
    <location>
        <begin position="1"/>
        <end position="43"/>
    </location>
</feature>
<reference evidence="9" key="2">
    <citation type="submission" date="2023-03" db="EMBL/GenBank/DDBJ databases">
        <authorList>
            <person name="Inwood S.N."/>
            <person name="Skelly J.G."/>
            <person name="Guhlin J."/>
            <person name="Harrop T.W.R."/>
            <person name="Goldson S.G."/>
            <person name="Dearden P.K."/>
        </authorList>
    </citation>
    <scope>NUCLEOTIDE SEQUENCE</scope>
    <source>
        <strain evidence="9">Lincoln</strain>
        <tissue evidence="9">Whole body</tissue>
    </source>
</reference>
<evidence type="ECO:0000259" key="8">
    <source>
        <dbReference type="PROSITE" id="PS50950"/>
    </source>
</evidence>
<dbReference type="GO" id="GO:0003677">
    <property type="term" value="F:DNA binding"/>
    <property type="evidence" value="ECO:0007669"/>
    <property type="project" value="UniProtKB-UniRule"/>
</dbReference>
<feature type="compositionally biased region" description="Low complexity" evidence="7">
    <location>
        <begin position="68"/>
        <end position="78"/>
    </location>
</feature>
<gene>
    <name evidence="9" type="ORF">PV327_011480</name>
</gene>
<evidence type="ECO:0000256" key="1">
    <source>
        <dbReference type="ARBA" id="ARBA00022723"/>
    </source>
</evidence>
<evidence type="ECO:0000256" key="7">
    <source>
        <dbReference type="SAM" id="MobiDB-lite"/>
    </source>
</evidence>
<feature type="coiled-coil region" evidence="6">
    <location>
        <begin position="142"/>
        <end position="183"/>
    </location>
</feature>
<evidence type="ECO:0000313" key="9">
    <source>
        <dbReference type="EMBL" id="KAK0156978.1"/>
    </source>
</evidence>
<keyword evidence="6" id="KW-0175">Coiled coil</keyword>
<comment type="caution">
    <text evidence="9">The sequence shown here is derived from an EMBL/GenBank/DDBJ whole genome shotgun (WGS) entry which is preliminary data.</text>
</comment>
<feature type="compositionally biased region" description="Polar residues" evidence="7">
    <location>
        <begin position="1"/>
        <end position="11"/>
    </location>
</feature>
<dbReference type="GO" id="GO:0008270">
    <property type="term" value="F:zinc ion binding"/>
    <property type="evidence" value="ECO:0007669"/>
    <property type="project" value="UniProtKB-KW"/>
</dbReference>
<dbReference type="InterPro" id="IPR006612">
    <property type="entry name" value="THAP_Znf"/>
</dbReference>
<feature type="region of interest" description="Disordered" evidence="7">
    <location>
        <begin position="1"/>
        <end position="78"/>
    </location>
</feature>
<keyword evidence="2 5" id="KW-0863">Zinc-finger</keyword>
<evidence type="ECO:0000256" key="5">
    <source>
        <dbReference type="PROSITE-ProRule" id="PRU00309"/>
    </source>
</evidence>
<evidence type="ECO:0000256" key="4">
    <source>
        <dbReference type="ARBA" id="ARBA00023125"/>
    </source>
</evidence>
<organism evidence="9 10">
    <name type="scientific">Microctonus hyperodae</name>
    <name type="common">Parasitoid wasp</name>
    <dbReference type="NCBI Taxonomy" id="165561"/>
    <lineage>
        <taxon>Eukaryota</taxon>
        <taxon>Metazoa</taxon>
        <taxon>Ecdysozoa</taxon>
        <taxon>Arthropoda</taxon>
        <taxon>Hexapoda</taxon>
        <taxon>Insecta</taxon>
        <taxon>Pterygota</taxon>
        <taxon>Neoptera</taxon>
        <taxon>Endopterygota</taxon>
        <taxon>Hymenoptera</taxon>
        <taxon>Apocrita</taxon>
        <taxon>Ichneumonoidea</taxon>
        <taxon>Braconidae</taxon>
        <taxon>Euphorinae</taxon>
        <taxon>Microctonus</taxon>
    </lineage>
</organism>
<evidence type="ECO:0000256" key="3">
    <source>
        <dbReference type="ARBA" id="ARBA00022833"/>
    </source>
</evidence>
<protein>
    <recommendedName>
        <fullName evidence="8">THAP-type domain-containing protein</fullName>
    </recommendedName>
</protein>
<name>A0AA39C311_MICHY</name>
<dbReference type="PANTHER" id="PTHR46927">
    <property type="entry name" value="AGAP005574-PA"/>
    <property type="match status" value="1"/>
</dbReference>
<proteinExistence type="predicted"/>
<sequence>RRDNWTPTNGARLSEKHFEDSRFEKNRQDGWEKLKPNAVPTLFDVRNPPPMIDPPPRKSVYKNTKNESSSNSDVPQSSQLEHQCLLENLEVVEVPEPVSTLVQQEEVSSILKKYDTIPVFSEDSSSIPHNVEANDVRLKGKNENLEIIIEKQQSQMTLLNKTLKDLTSNIVVVEKQNMALLQQISKLREIQKSFLNDALIQKLEVGRVNEWSNEAIIKGPKLRYALGVHGYKYLLSTGYTSPSYPTIMRRIQEYKLHFGIFEDVHKRFG</sequence>
<reference evidence="9" key="1">
    <citation type="journal article" date="2023" name="bioRxiv">
        <title>Scaffold-level genome assemblies of two parasitoid biocontrol wasps reveal the parthenogenesis mechanism and an associated novel virus.</title>
        <authorList>
            <person name="Inwood S."/>
            <person name="Skelly J."/>
            <person name="Guhlin J."/>
            <person name="Harrop T."/>
            <person name="Goldson S."/>
            <person name="Dearden P."/>
        </authorList>
    </citation>
    <scope>NUCLEOTIDE SEQUENCE</scope>
    <source>
        <strain evidence="9">Lincoln</strain>
        <tissue evidence="9">Whole body</tissue>
    </source>
</reference>
<keyword evidence="4 5" id="KW-0238">DNA-binding</keyword>
<dbReference type="PROSITE" id="PS50950">
    <property type="entry name" value="ZF_THAP"/>
    <property type="match status" value="1"/>
</dbReference>
<keyword evidence="3" id="KW-0862">Zinc</keyword>
<dbReference type="PANTHER" id="PTHR46927:SF3">
    <property type="entry name" value="THAP-TYPE DOMAIN-CONTAINING PROTEIN"/>
    <property type="match status" value="1"/>
</dbReference>
<dbReference type="EMBL" id="JAQQBR010002602">
    <property type="protein sequence ID" value="KAK0156978.1"/>
    <property type="molecule type" value="Genomic_DNA"/>
</dbReference>
<dbReference type="InterPro" id="IPR052224">
    <property type="entry name" value="THAP_domain_protein"/>
</dbReference>